<dbReference type="Pfam" id="PF00753">
    <property type="entry name" value="Lactamase_B"/>
    <property type="match status" value="1"/>
</dbReference>
<dbReference type="PANTHER" id="PTHR42978">
    <property type="entry name" value="QUORUM-QUENCHING LACTONASE YTNP-RELATED-RELATED"/>
    <property type="match status" value="1"/>
</dbReference>
<keyword evidence="8" id="KW-1185">Reference proteome</keyword>
<reference evidence="8" key="1">
    <citation type="journal article" date="2019" name="Int. J. Syst. Evol. Microbiol.">
        <title>The Global Catalogue of Microorganisms (GCM) 10K type strain sequencing project: providing services to taxonomists for standard genome sequencing and annotation.</title>
        <authorList>
            <consortium name="The Broad Institute Genomics Platform"/>
            <consortium name="The Broad Institute Genome Sequencing Center for Infectious Disease"/>
            <person name="Wu L."/>
            <person name="Ma J."/>
        </authorList>
    </citation>
    <scope>NUCLEOTIDE SEQUENCE [LARGE SCALE GENOMIC DNA]</scope>
    <source>
        <strain evidence="8">CGMCC 1.16326</strain>
    </source>
</reference>
<accession>A0ABW0HG28</accession>
<dbReference type="PROSITE" id="PS51318">
    <property type="entry name" value="TAT"/>
    <property type="match status" value="1"/>
</dbReference>
<feature type="chain" id="PRO_5047185878" evidence="5">
    <location>
        <begin position="34"/>
        <end position="328"/>
    </location>
</feature>
<dbReference type="CDD" id="cd07720">
    <property type="entry name" value="OPHC2-like_MBL-fold"/>
    <property type="match status" value="1"/>
</dbReference>
<dbReference type="EMBL" id="JBHSLV010000055">
    <property type="protein sequence ID" value="MFC5395655.1"/>
    <property type="molecule type" value="Genomic_DNA"/>
</dbReference>
<feature type="signal peptide" evidence="5">
    <location>
        <begin position="1"/>
        <end position="33"/>
    </location>
</feature>
<keyword evidence="3" id="KW-0378">Hydrolase</keyword>
<gene>
    <name evidence="7" type="ORF">ACFPPC_23770</name>
</gene>
<evidence type="ECO:0000256" key="1">
    <source>
        <dbReference type="ARBA" id="ARBA00007749"/>
    </source>
</evidence>
<comment type="similarity">
    <text evidence="1">Belongs to the metallo-beta-lactamase superfamily.</text>
</comment>
<evidence type="ECO:0000313" key="8">
    <source>
        <dbReference type="Proteomes" id="UP001596104"/>
    </source>
</evidence>
<feature type="domain" description="Metallo-beta-lactamase" evidence="6">
    <location>
        <begin position="97"/>
        <end position="300"/>
    </location>
</feature>
<name>A0ABW0HG28_9HYPH</name>
<comment type="caution">
    <text evidence="7">The sequence shown here is derived from an EMBL/GenBank/DDBJ whole genome shotgun (WGS) entry which is preliminary data.</text>
</comment>
<dbReference type="InterPro" id="IPR051013">
    <property type="entry name" value="MBL_superfamily_lactonases"/>
</dbReference>
<sequence length="328" mass="35426">MSNLLIPPTSRRGFLSGAAALAAGAALPGGAFAKAPLANSQVPYYYRFALGQAEVTVVSDGPLPLGDPGSSFLGLPKEQVYGLLETNFLAKDNVVLEQNIPIVNFGDRLVMFDTGMGFSKAFGPTTGRLLKSMQEAGIDPAAVDAIVCSHAHIDHTGGICSAEGKPHFPNAQIYISQVDHDYWLDDARLGTPFKAFGEHARANLRPVRDRIVFFKDGQEFLPGITAISAPGHSPGHTIFNVSSGGKSFTFLGDLTHHPVLLTENPRVEFAYDWDPKMSVQSRVKLLTMLAEQKTPVMSYHFAWPGFGNLAKAGDGFRYYPAAMQMLRG</sequence>
<dbReference type="SMART" id="SM00849">
    <property type="entry name" value="Lactamase_B"/>
    <property type="match status" value="1"/>
</dbReference>
<dbReference type="PANTHER" id="PTHR42978:SF6">
    <property type="entry name" value="QUORUM-QUENCHING LACTONASE YTNP-RELATED"/>
    <property type="match status" value="1"/>
</dbReference>
<keyword evidence="4" id="KW-0862">Zinc</keyword>
<dbReference type="InterPro" id="IPR036866">
    <property type="entry name" value="RibonucZ/Hydroxyglut_hydro"/>
</dbReference>
<dbReference type="RefSeq" id="WP_377011718.1">
    <property type="nucleotide sequence ID" value="NZ_JBHSLV010000055.1"/>
</dbReference>
<dbReference type="Proteomes" id="UP001596104">
    <property type="component" value="Unassembled WGS sequence"/>
</dbReference>
<dbReference type="InterPro" id="IPR001279">
    <property type="entry name" value="Metallo-B-lactamas"/>
</dbReference>
<evidence type="ECO:0000256" key="5">
    <source>
        <dbReference type="SAM" id="SignalP"/>
    </source>
</evidence>
<evidence type="ECO:0000256" key="4">
    <source>
        <dbReference type="ARBA" id="ARBA00022833"/>
    </source>
</evidence>
<dbReference type="SUPFAM" id="SSF56281">
    <property type="entry name" value="Metallo-hydrolase/oxidoreductase"/>
    <property type="match status" value="1"/>
</dbReference>
<keyword evidence="5" id="KW-0732">Signal</keyword>
<evidence type="ECO:0000313" key="7">
    <source>
        <dbReference type="EMBL" id="MFC5395655.1"/>
    </source>
</evidence>
<evidence type="ECO:0000256" key="3">
    <source>
        <dbReference type="ARBA" id="ARBA00022801"/>
    </source>
</evidence>
<evidence type="ECO:0000256" key="2">
    <source>
        <dbReference type="ARBA" id="ARBA00022723"/>
    </source>
</evidence>
<keyword evidence="2" id="KW-0479">Metal-binding</keyword>
<proteinExistence type="inferred from homology"/>
<dbReference type="InterPro" id="IPR006311">
    <property type="entry name" value="TAT_signal"/>
</dbReference>
<evidence type="ECO:0000259" key="6">
    <source>
        <dbReference type="SMART" id="SM00849"/>
    </source>
</evidence>
<dbReference type="Gene3D" id="3.60.15.10">
    <property type="entry name" value="Ribonuclease Z/Hydroxyacylglutathione hydrolase-like"/>
    <property type="match status" value="1"/>
</dbReference>
<organism evidence="7 8">
    <name type="scientific">Bosea vestrisii</name>
    <dbReference type="NCBI Taxonomy" id="151416"/>
    <lineage>
        <taxon>Bacteria</taxon>
        <taxon>Pseudomonadati</taxon>
        <taxon>Pseudomonadota</taxon>
        <taxon>Alphaproteobacteria</taxon>
        <taxon>Hyphomicrobiales</taxon>
        <taxon>Boseaceae</taxon>
        <taxon>Bosea</taxon>
    </lineage>
</organism>
<protein>
    <submittedName>
        <fullName evidence="7">MBL fold metallo-hydrolase</fullName>
    </submittedName>
</protein>